<feature type="region of interest" description="Disordered" evidence="6">
    <location>
        <begin position="412"/>
        <end position="488"/>
    </location>
</feature>
<feature type="region of interest" description="Disordered" evidence="6">
    <location>
        <begin position="687"/>
        <end position="743"/>
    </location>
</feature>
<feature type="region of interest" description="Disordered" evidence="6">
    <location>
        <begin position="1196"/>
        <end position="1233"/>
    </location>
</feature>
<dbReference type="GO" id="GO:0043296">
    <property type="term" value="C:apical junction complex"/>
    <property type="evidence" value="ECO:0000318"/>
    <property type="project" value="GO_Central"/>
</dbReference>
<feature type="region of interest" description="Disordered" evidence="6">
    <location>
        <begin position="1086"/>
        <end position="1172"/>
    </location>
</feature>
<accession>A0A1S4GYD9</accession>
<proteinExistence type="inferred from homology"/>
<dbReference type="Pfam" id="PF08687">
    <property type="entry name" value="ASD2"/>
    <property type="match status" value="1"/>
</dbReference>
<feature type="compositionally biased region" description="Low complexity" evidence="6">
    <location>
        <begin position="137"/>
        <end position="151"/>
    </location>
</feature>
<feature type="region of interest" description="Disordered" evidence="6">
    <location>
        <begin position="41"/>
        <end position="63"/>
    </location>
</feature>
<feature type="compositionally biased region" description="Low complexity" evidence="6">
    <location>
        <begin position="366"/>
        <end position="377"/>
    </location>
</feature>
<dbReference type="PANTHER" id="PTHR15012">
    <property type="entry name" value="APICAL PROTEIN/SHROOM-RELATED"/>
    <property type="match status" value="1"/>
</dbReference>
<feature type="region of interest" description="Disordered" evidence="6">
    <location>
        <begin position="135"/>
        <end position="166"/>
    </location>
</feature>
<feature type="region of interest" description="Disordered" evidence="6">
    <location>
        <begin position="822"/>
        <end position="866"/>
    </location>
</feature>
<feature type="compositionally biased region" description="Low complexity" evidence="6">
    <location>
        <begin position="554"/>
        <end position="582"/>
    </location>
</feature>
<protein>
    <submittedName>
        <fullName evidence="7">ASD2 domain-containing protein</fullName>
    </submittedName>
</protein>
<feature type="compositionally biased region" description="Low complexity" evidence="6">
    <location>
        <begin position="188"/>
        <end position="197"/>
    </location>
</feature>
<evidence type="ECO:0000256" key="6">
    <source>
        <dbReference type="SAM" id="MobiDB-lite"/>
    </source>
</evidence>
<feature type="compositionally biased region" description="Low complexity" evidence="6">
    <location>
        <begin position="246"/>
        <end position="261"/>
    </location>
</feature>
<name>A0A1S4GYD9_ANOGA</name>
<dbReference type="VEuPathDB" id="VectorBase:AGAMI1_002815"/>
<evidence type="ECO:0000256" key="2">
    <source>
        <dbReference type="ARBA" id="ARBA00006469"/>
    </source>
</evidence>
<feature type="region of interest" description="Disordered" evidence="6">
    <location>
        <begin position="244"/>
        <end position="394"/>
    </location>
</feature>
<feature type="compositionally biased region" description="Low complexity" evidence="6">
    <location>
        <begin position="1626"/>
        <end position="1638"/>
    </location>
</feature>
<keyword evidence="4" id="KW-0206">Cytoskeleton</keyword>
<feature type="region of interest" description="Disordered" evidence="6">
    <location>
        <begin position="1437"/>
        <end position="1494"/>
    </location>
</feature>
<feature type="compositionally biased region" description="Low complexity" evidence="6">
    <location>
        <begin position="533"/>
        <end position="547"/>
    </location>
</feature>
<feature type="compositionally biased region" description="Acidic residues" evidence="6">
    <location>
        <begin position="1372"/>
        <end position="1381"/>
    </location>
</feature>
<feature type="compositionally biased region" description="Polar residues" evidence="6">
    <location>
        <begin position="449"/>
        <end position="472"/>
    </location>
</feature>
<evidence type="ECO:0000256" key="4">
    <source>
        <dbReference type="ARBA" id="ARBA00023212"/>
    </source>
</evidence>
<dbReference type="InParanoid" id="A0A1S4GYD9"/>
<feature type="compositionally biased region" description="Low complexity" evidence="6">
    <location>
        <begin position="1086"/>
        <end position="1096"/>
    </location>
</feature>
<feature type="compositionally biased region" description="Low complexity" evidence="6">
    <location>
        <begin position="1470"/>
        <end position="1481"/>
    </location>
</feature>
<evidence type="ECO:0000313" key="8">
    <source>
        <dbReference type="Proteomes" id="UP000007062"/>
    </source>
</evidence>
<dbReference type="GO" id="GO:0030864">
    <property type="term" value="C:cortical actin cytoskeleton"/>
    <property type="evidence" value="ECO:0000318"/>
    <property type="project" value="GO_Central"/>
</dbReference>
<evidence type="ECO:0000256" key="5">
    <source>
        <dbReference type="SAM" id="Coils"/>
    </source>
</evidence>
<dbReference type="InterPro" id="IPR027685">
    <property type="entry name" value="Shroom_fam"/>
</dbReference>
<feature type="compositionally biased region" description="Low complexity" evidence="6">
    <location>
        <begin position="1201"/>
        <end position="1221"/>
    </location>
</feature>
<feature type="region of interest" description="Disordered" evidence="6">
    <location>
        <begin position="875"/>
        <end position="894"/>
    </location>
</feature>
<feature type="region of interest" description="Disordered" evidence="6">
    <location>
        <begin position="188"/>
        <end position="212"/>
    </location>
</feature>
<feature type="compositionally biased region" description="Polar residues" evidence="6">
    <location>
        <begin position="332"/>
        <end position="355"/>
    </location>
</feature>
<dbReference type="Gene3D" id="6.10.250.3120">
    <property type="match status" value="1"/>
</dbReference>
<feature type="region of interest" description="Disordered" evidence="6">
    <location>
        <begin position="1"/>
        <end position="27"/>
    </location>
</feature>
<feature type="compositionally biased region" description="Low complexity" evidence="6">
    <location>
        <begin position="417"/>
        <end position="437"/>
    </location>
</feature>
<dbReference type="EMBL" id="AAAB01008964">
    <property type="status" value="NOT_ANNOTATED_CDS"/>
    <property type="molecule type" value="Genomic_DNA"/>
</dbReference>
<feature type="compositionally biased region" description="Low complexity" evidence="6">
    <location>
        <begin position="848"/>
        <end position="857"/>
    </location>
</feature>
<feature type="compositionally biased region" description="Basic residues" evidence="6">
    <location>
        <begin position="262"/>
        <end position="278"/>
    </location>
</feature>
<evidence type="ECO:0000256" key="3">
    <source>
        <dbReference type="ARBA" id="ARBA00022490"/>
    </source>
</evidence>
<dbReference type="VEuPathDB" id="VectorBase:AGAP008245"/>
<feature type="compositionally biased region" description="Low complexity" evidence="6">
    <location>
        <begin position="1141"/>
        <end position="1162"/>
    </location>
</feature>
<keyword evidence="3" id="KW-0963">Cytoplasm</keyword>
<feature type="compositionally biased region" description="Basic and acidic residues" evidence="6">
    <location>
        <begin position="1115"/>
        <end position="1128"/>
    </location>
</feature>
<feature type="region of interest" description="Disordered" evidence="6">
    <location>
        <begin position="1616"/>
        <end position="1679"/>
    </location>
</feature>
<reference evidence="7" key="3">
    <citation type="submission" date="2021-01" db="UniProtKB">
        <authorList>
            <consortium name="EnsemblMetazoa"/>
        </authorList>
    </citation>
    <scope>IDENTIFICATION</scope>
    <source>
        <strain evidence="7">PEST</strain>
    </source>
</reference>
<comment type="similarity">
    <text evidence="2">Belongs to the shroom family.</text>
</comment>
<feature type="region of interest" description="Disordered" evidence="6">
    <location>
        <begin position="1731"/>
        <end position="1752"/>
    </location>
</feature>
<dbReference type="Proteomes" id="UP000007062">
    <property type="component" value="Chromosome 3R"/>
</dbReference>
<evidence type="ECO:0000256" key="1">
    <source>
        <dbReference type="ARBA" id="ARBA00004245"/>
    </source>
</evidence>
<dbReference type="GO" id="GO:0000902">
    <property type="term" value="P:cell morphogenesis"/>
    <property type="evidence" value="ECO:0000318"/>
    <property type="project" value="GO_Central"/>
</dbReference>
<feature type="coiled-coil region" evidence="5">
    <location>
        <begin position="1882"/>
        <end position="1909"/>
    </location>
</feature>
<dbReference type="GO" id="GO:0005912">
    <property type="term" value="C:adherens junction"/>
    <property type="evidence" value="ECO:0000318"/>
    <property type="project" value="GO_Central"/>
</dbReference>
<feature type="compositionally biased region" description="Polar residues" evidence="6">
    <location>
        <begin position="1616"/>
        <end position="1625"/>
    </location>
</feature>
<comment type="subcellular location">
    <subcellularLocation>
        <location evidence="1">Cytoplasm</location>
        <location evidence="1">Cytoskeleton</location>
    </subcellularLocation>
</comment>
<feature type="compositionally biased region" description="Low complexity" evidence="6">
    <location>
        <begin position="473"/>
        <end position="487"/>
    </location>
</feature>
<dbReference type="EnsemblMetazoa" id="AGAP008245-RA">
    <property type="protein sequence ID" value="AGAP008245-PA"/>
    <property type="gene ID" value="AGAP008245"/>
</dbReference>
<keyword evidence="5" id="KW-0175">Coiled coil</keyword>
<dbReference type="GO" id="GO:0051015">
    <property type="term" value="F:actin filament binding"/>
    <property type="evidence" value="ECO:0000318"/>
    <property type="project" value="GO_Central"/>
</dbReference>
<feature type="compositionally biased region" description="Low complexity" evidence="6">
    <location>
        <begin position="1247"/>
        <end position="1258"/>
    </location>
</feature>
<dbReference type="GO" id="GO:0007015">
    <property type="term" value="P:actin filament organization"/>
    <property type="evidence" value="ECO:0000318"/>
    <property type="project" value="GO_Central"/>
</dbReference>
<feature type="region of interest" description="Disordered" evidence="6">
    <location>
        <begin position="1016"/>
        <end position="1060"/>
    </location>
</feature>
<feature type="compositionally biased region" description="Low complexity" evidence="6">
    <location>
        <begin position="290"/>
        <end position="331"/>
    </location>
</feature>
<reference evidence="7 8" key="1">
    <citation type="journal article" date="2002" name="Science">
        <title>The genome sequence of the malaria mosquito Anopheles gambiae.</title>
        <authorList>
            <person name="Holt R.A."/>
            <person name="Subramanian G.M."/>
            <person name="Halpern A."/>
            <person name="Sutton G.G."/>
            <person name="Charlab R."/>
            <person name="Nusskern D.R."/>
            <person name="Wincker P."/>
            <person name="Clark A.G."/>
            <person name="Ribeiro J.M."/>
            <person name="Wides R."/>
            <person name="Salzberg S.L."/>
            <person name="Loftus B."/>
            <person name="Yandell M."/>
            <person name="Majoros W.H."/>
            <person name="Rusch D.B."/>
            <person name="Lai Z."/>
            <person name="Kraft C.L."/>
            <person name="Abril J.F."/>
            <person name="Anthouard V."/>
            <person name="Arensburger P."/>
            <person name="Atkinson P.W."/>
            <person name="Baden H."/>
            <person name="de Berardinis V."/>
            <person name="Baldwin D."/>
            <person name="Benes V."/>
            <person name="Biedler J."/>
            <person name="Blass C."/>
            <person name="Bolanos R."/>
            <person name="Boscus D."/>
            <person name="Barnstead M."/>
            <person name="Cai S."/>
            <person name="Center A."/>
            <person name="Chaturverdi K."/>
            <person name="Christophides G.K."/>
            <person name="Chrystal M.A."/>
            <person name="Clamp M."/>
            <person name="Cravchik A."/>
            <person name="Curwen V."/>
            <person name="Dana A."/>
            <person name="Delcher A."/>
            <person name="Dew I."/>
            <person name="Evans C.A."/>
            <person name="Flanigan M."/>
            <person name="Grundschober-Freimoser A."/>
            <person name="Friedli L."/>
            <person name="Gu Z."/>
            <person name="Guan P."/>
            <person name="Guigo R."/>
            <person name="Hillenmeyer M.E."/>
            <person name="Hladun S.L."/>
            <person name="Hogan J.R."/>
            <person name="Hong Y.S."/>
            <person name="Hoover J."/>
            <person name="Jaillon O."/>
            <person name="Ke Z."/>
            <person name="Kodira C."/>
            <person name="Kokoza E."/>
            <person name="Koutsos A."/>
            <person name="Letunic I."/>
            <person name="Levitsky A."/>
            <person name="Liang Y."/>
            <person name="Lin J.J."/>
            <person name="Lobo N.F."/>
            <person name="Lopez J.R."/>
            <person name="Malek J.A."/>
            <person name="McIntosh T.C."/>
            <person name="Meister S."/>
            <person name="Miller J."/>
            <person name="Mobarry C."/>
            <person name="Mongin E."/>
            <person name="Murphy S.D."/>
            <person name="O'Brochta D.A."/>
            <person name="Pfannkoch C."/>
            <person name="Qi R."/>
            <person name="Regier M.A."/>
            <person name="Remington K."/>
            <person name="Shao H."/>
            <person name="Sharakhova M.V."/>
            <person name="Sitter C.D."/>
            <person name="Shetty J."/>
            <person name="Smith T.J."/>
            <person name="Strong R."/>
            <person name="Sun J."/>
            <person name="Thomasova D."/>
            <person name="Ton L.Q."/>
            <person name="Topalis P."/>
            <person name="Tu Z."/>
            <person name="Unger M.F."/>
            <person name="Walenz B."/>
            <person name="Wang A."/>
            <person name="Wang J."/>
            <person name="Wang M."/>
            <person name="Wang X."/>
            <person name="Woodford K.J."/>
            <person name="Wortman J.R."/>
            <person name="Wu M."/>
            <person name="Yao A."/>
            <person name="Zdobnov E.M."/>
            <person name="Zhang H."/>
            <person name="Zhao Q."/>
            <person name="Zhao S."/>
            <person name="Zhu S.C."/>
            <person name="Zhimulev I."/>
            <person name="Coluzzi M."/>
            <person name="della Torre A."/>
            <person name="Roth C.W."/>
            <person name="Louis C."/>
            <person name="Kalush F."/>
            <person name="Mural R.J."/>
            <person name="Myers E.W."/>
            <person name="Adams M.D."/>
            <person name="Smith H.O."/>
            <person name="Broder S."/>
            <person name="Gardner M.J."/>
            <person name="Fraser C.M."/>
            <person name="Birney E."/>
            <person name="Bork P."/>
            <person name="Brey P.T."/>
            <person name="Venter J.C."/>
            <person name="Weissenbach J."/>
            <person name="Kafatos F.C."/>
            <person name="Collins F.H."/>
            <person name="Hoffman S.L."/>
        </authorList>
    </citation>
    <scope>NUCLEOTIDE SEQUENCE [LARGE SCALE GENOMIC DNA]</scope>
    <source>
        <strain evidence="7 8">PEST</strain>
    </source>
</reference>
<feature type="region of interest" description="Disordered" evidence="6">
    <location>
        <begin position="523"/>
        <end position="582"/>
    </location>
</feature>
<feature type="compositionally biased region" description="Polar residues" evidence="6">
    <location>
        <begin position="1097"/>
        <end position="1109"/>
    </location>
</feature>
<dbReference type="FunCoup" id="A0A1S4GYD9">
    <property type="interactions" value="7"/>
</dbReference>
<dbReference type="InterPro" id="IPR014799">
    <property type="entry name" value="ASD2_dom"/>
</dbReference>
<feature type="region of interest" description="Disordered" evidence="6">
    <location>
        <begin position="1372"/>
        <end position="1412"/>
    </location>
</feature>
<evidence type="ECO:0000313" key="7">
    <source>
        <dbReference type="EnsemblMetazoa" id="AGAP008245-PA"/>
    </source>
</evidence>
<dbReference type="GO" id="GO:0016324">
    <property type="term" value="C:apical plasma membrane"/>
    <property type="evidence" value="ECO:0000318"/>
    <property type="project" value="GO_Central"/>
</dbReference>
<dbReference type="PROSITE" id="PS51307">
    <property type="entry name" value="ASD2"/>
    <property type="match status" value="1"/>
</dbReference>
<reference evidence="7 8" key="2">
    <citation type="journal article" date="2004" name="Trends Parasitol.">
        <title>The Anopheles gambiae genome: an update.</title>
        <authorList>
            <person name="Mongin E."/>
            <person name="Louis C."/>
            <person name="Holt R.A."/>
            <person name="Birney E."/>
            <person name="Collins F.H."/>
        </authorList>
    </citation>
    <scope>NUCLEOTIDE SEQUENCE [LARGE SCALE GENOMIC DNA]</scope>
    <source>
        <strain evidence="7 8">PEST</strain>
    </source>
</reference>
<feature type="region of interest" description="Disordered" evidence="6">
    <location>
        <begin position="1247"/>
        <end position="1290"/>
    </location>
</feature>
<organism evidence="7 8">
    <name type="scientific">Anopheles gambiae</name>
    <name type="common">African malaria mosquito</name>
    <dbReference type="NCBI Taxonomy" id="7165"/>
    <lineage>
        <taxon>Eukaryota</taxon>
        <taxon>Metazoa</taxon>
        <taxon>Ecdysozoa</taxon>
        <taxon>Arthropoda</taxon>
        <taxon>Hexapoda</taxon>
        <taxon>Insecta</taxon>
        <taxon>Pterygota</taxon>
        <taxon>Neoptera</taxon>
        <taxon>Endopterygota</taxon>
        <taxon>Diptera</taxon>
        <taxon>Nematocera</taxon>
        <taxon>Culicoidea</taxon>
        <taxon>Culicidae</taxon>
        <taxon>Anophelinae</taxon>
        <taxon>Anopheles</taxon>
    </lineage>
</organism>
<sequence length="1969" mass="210350">MQLQQQHGKQLLVGSGASPTSGGPERMLLVGGGGVGVAAVNGNNGNGNQTPTPTIVPGGGNNTTNGNTILTQAGLEEYSRAYYEQTAMYHHQKQSSYAQSEGYHSYVSSSDSSSTPFLDRLRQDSELLLSRSTHNWSQQDLQQLTSSTSSSIGDNHSSAESNSSSTETLKWLGSMSDVSVASHATSTSALSSAGSTSQLIAHSSRVRTPQRHNSESILYMSNDDQSSLGGVSQSTGSLHNNHMLTHRQQQQQQQQQQQLHPQHNHHFHRHQSHRHSHLHANGAAGNNHHTSGTGASTGTTGSATSATTPAVQPQQPQQQQQPSPTGSTTQSGNGSAPNTRSSRSNNRLFPISTYTEPPGSGGGGNSHNNGTINNSSSCTGNVPQTNGGGSMVDFKQLNSHNWQSVAERINELEKHQQQQQHHGINLHSSSTSNLNGNSAGGAGQANKSHLNQHNLSVTSNGSSNQSLTSPGKPQQQQLPQQQQQQQQRYTYFDPSKTHRVSNPSLKAFQKNAVISYFERQQQHARESIHSRPSSLNLSAAGGNNSNGSSGGSPGASTNSSKPQSGGSPPGVSTPVISSHSQRSSISSAYSSAAGSMMELSSASLSMGSYSPPSSLAVQQQLDKLAVNNLRNQLASVHTMNLLNKVVPPPSVQTEQQQQQHQQQQYHQQHHQQQQMISNATLILASANGLPSAPGSNMGDAMSESHEMISSLDGAPPPPPPPRNRASMLPMGSVAPYSPSAHMATVRRTSSASEYSSIRDKLIQQQQQLSKDLLGPMIMGPIIALDDWVPERPPKNPMLRIPSPELPPPPPVLTPTEDVLLINQDEPLPPPPPELLRHMRQLSDSGDCRSNSASRRNSFAGQTNKKSLYRASTFENLSPANAPPPPGGQHPQNVAVVPPMVPKKPQQCPTSGPADGMTNVNRRPASSMAKTQTVPSMASTVANNGVAGMQPMHHHHHRMSHQMVPNGRPSQEQHQHHRLSLPLQQTSAPSLMIASPQQQQHQQANFVAGRQSDTRISVRKRAHNSQQIPVSEYLSKMNGAPQNGTTPPPPLKPRMPVQPLAECNGQQPTLQQMQQQFLQHQHQQQQQQQFQQQQQQQLISMGSKRSNSKASYLPRQPRDKLHSDPDHGSYKLTLTSNEDCINHNTGVGGPNTTTSPTTTTTNGAAGGGGHDGFPEEIITASPKCNLPDVLPPGVKYSLYSTNNNNNNNNNSVSNNNSINNHHNGIKPKPHSAPIISTANSLKSLFNFSTSSSTTSTSSSDAAKDRDGPQTPATGPPPALVFNGNGNASPPLAQIQATSPKYTSQSSFDLKKTQILDTADVHGGGAMYHQHQHHLHNGTILGLPQAAPTTNTSATATLTSIASITHTVVPEEMEPVAEEEPAGDEQHPLPADDTVPPPLPSTPSPALSNHGNSGLVWATAQPPTVNNCAGTAEKVGNFEQQQRQHQHDATVLPPPTGGSTVAGAERAPNEPALDSEASSASTSTRDDDALSSNDAAPATVPVVVVAKEQEGESCPSTAEPLVNGVGVGGVSEHTISGSPAALERVTKEINLSPVVGDAVACEPPSPLPLQRTEIVLRVQAPTSEAASQTDSDDAGLARGFAELTIDCGRRAKDQQDATTVSQQCSNGASTSVATSTTSPIGSPPGTPPSGKEQQGQKFFAPLSSSSSPPPPPPSTPRKLHPEEIDCDKLSHDLVSQLSPSDKLHTILAPKTFKSSSDYVSDLFNIQIAPRPLKKDASTATPTETTGGGTPKSPLDILTSSSTYFQISEPKAKLMTRYSREMTLINGDCCDLTKKKEELVQRLGKKLLVLTNEQTNIAEESNANDLLGNDVALKVTQKVRPADASKFRSYVDDVGYITMLLLSLSGRLARTDNALHMIDANHPDKKILEAKRERLLEQLDEAKQLKDDIDQRGATIARILEQSLTIEEYADYDYFINMKAKLIVDSREIADKIKLGEEQLAALKDTLVQSEC</sequence>
<feature type="region of interest" description="Disordered" evidence="6">
    <location>
        <begin position="649"/>
        <end position="674"/>
    </location>
</feature>
<dbReference type="PANTHER" id="PTHR15012:SF32">
    <property type="entry name" value="PROTEIN SHROOM"/>
    <property type="match status" value="1"/>
</dbReference>
<feature type="compositionally biased region" description="Low complexity" evidence="6">
    <location>
        <begin position="655"/>
        <end position="674"/>
    </location>
</feature>
<keyword evidence="8" id="KW-1185">Reference proteome</keyword>